<proteinExistence type="predicted"/>
<evidence type="ECO:0000313" key="1">
    <source>
        <dbReference type="EMBL" id="KAJ2801077.1"/>
    </source>
</evidence>
<organism evidence="1 2">
    <name type="scientific">Coemansia helicoidea</name>
    <dbReference type="NCBI Taxonomy" id="1286919"/>
    <lineage>
        <taxon>Eukaryota</taxon>
        <taxon>Fungi</taxon>
        <taxon>Fungi incertae sedis</taxon>
        <taxon>Zoopagomycota</taxon>
        <taxon>Kickxellomycotina</taxon>
        <taxon>Kickxellomycetes</taxon>
        <taxon>Kickxellales</taxon>
        <taxon>Kickxellaceae</taxon>
        <taxon>Coemansia</taxon>
    </lineage>
</organism>
<comment type="caution">
    <text evidence="1">The sequence shown here is derived from an EMBL/GenBank/DDBJ whole genome shotgun (WGS) entry which is preliminary data.</text>
</comment>
<accession>A0ACC1L492</accession>
<name>A0ACC1L492_9FUNG</name>
<keyword evidence="2" id="KW-1185">Reference proteome</keyword>
<dbReference type="Proteomes" id="UP001140087">
    <property type="component" value="Unassembled WGS sequence"/>
</dbReference>
<dbReference type="EMBL" id="JANBUN010000836">
    <property type="protein sequence ID" value="KAJ2801077.1"/>
    <property type="molecule type" value="Genomic_DNA"/>
</dbReference>
<evidence type="ECO:0000313" key="2">
    <source>
        <dbReference type="Proteomes" id="UP001140087"/>
    </source>
</evidence>
<protein>
    <submittedName>
        <fullName evidence="1">Uncharacterized protein</fullName>
    </submittedName>
</protein>
<reference evidence="1" key="1">
    <citation type="submission" date="2022-07" db="EMBL/GenBank/DDBJ databases">
        <title>Phylogenomic reconstructions and comparative analyses of Kickxellomycotina fungi.</title>
        <authorList>
            <person name="Reynolds N.K."/>
            <person name="Stajich J.E."/>
            <person name="Barry K."/>
            <person name="Grigoriev I.V."/>
            <person name="Crous P."/>
            <person name="Smith M.E."/>
        </authorList>
    </citation>
    <scope>NUCLEOTIDE SEQUENCE</scope>
    <source>
        <strain evidence="1">BCRC 34780</strain>
    </source>
</reference>
<sequence>MGVCRRWRAAVVALYYDTVLLGMGGMSADETREARLHFTVDHAVAAGCGHHVRTVYMPIDLYSFNRTWGADAPNLASVFRRCSELPAVRSALLRFRPVTDSGGKLGRFAGQRVAQNIDAFAAALYEALPTLQRMDIYTSGHYGGTATENRIVEQVNGSVRRLVREHIMHATLSHLDECEGIASMPEATQLRSLALWQRDLPPHHQELVRRNASTLERLHINQINCASVAGLLVDDNGRATVYPRLKHLYIRWCNSRDGPMAEAAGAVDQPPFPCLETLSCRGEFPLTLQIVQGQGRAQLRHLDIEVDGAVLAALMAGAGAFTSLAYVALRARGGETFSIVRDGLFAALCALGPQVQTACCWHLDSGHIERALSTVLVPASLQRLDLAYTLHTVDQAIAVLCACPALLKAGFGLCDLPDARGRGMPDEDLLVSYQHKYRTHAASVAYVGFSRLTFASARRAAEMIVLLVDILPSIVRATVVASGVGCSTDVLKGIAAACKRPPYTNRPHLGHVRFAFENCW</sequence>
<gene>
    <name evidence="1" type="ORF">H4R21_002925</name>
</gene>